<dbReference type="AlphaFoldDB" id="A0A0L8G085"/>
<sequence>MRTLGVSSSQYQPIISKQNRKYEKPLAQLHKEILTSFNIHSPDAKRLSQHFDTTKGKTKKQSSLNDKYTQKACAEKVNNAADRSRRQNGDIKGIWNVSRDSAVYDDKYTEKAGTEKVKNAADKGRRQQGRGDIKDKRNVIWTNKYDTEPSTILQRLLQTKTLAEKYFSSQKQQYSKTRAVQKLLEIFSENQQPPLTKTSQPHIRNYQRVPAVLTPLFLYLMVCKIYLDEKVSVGMGDRNTMLLYDKIQYSLEVLTSKGSEELVSSPNARMTFAKLKEKLNHLDDNFKMTLKTERESYYQLDLSYTSSVYRRIYLNRSTN</sequence>
<gene>
    <name evidence="1" type="ORF">OCBIM_22002898mg</name>
</gene>
<accession>A0A0L8G085</accession>
<dbReference type="EMBL" id="KQ424814">
    <property type="protein sequence ID" value="KOF70431.1"/>
    <property type="molecule type" value="Genomic_DNA"/>
</dbReference>
<proteinExistence type="predicted"/>
<name>A0A0L8G085_OCTBM</name>
<reference evidence="1" key="1">
    <citation type="submission" date="2015-07" db="EMBL/GenBank/DDBJ databases">
        <title>MeaNS - Measles Nucleotide Surveillance Program.</title>
        <authorList>
            <person name="Tran T."/>
            <person name="Druce J."/>
        </authorList>
    </citation>
    <scope>NUCLEOTIDE SEQUENCE</scope>
    <source>
        <strain evidence="1">UCB-OBI-ISO-001</strain>
        <tissue evidence="1">Gonad</tissue>
    </source>
</reference>
<organism evidence="1">
    <name type="scientific">Octopus bimaculoides</name>
    <name type="common">California two-spotted octopus</name>
    <dbReference type="NCBI Taxonomy" id="37653"/>
    <lineage>
        <taxon>Eukaryota</taxon>
        <taxon>Metazoa</taxon>
        <taxon>Spiralia</taxon>
        <taxon>Lophotrochozoa</taxon>
        <taxon>Mollusca</taxon>
        <taxon>Cephalopoda</taxon>
        <taxon>Coleoidea</taxon>
        <taxon>Octopodiformes</taxon>
        <taxon>Octopoda</taxon>
        <taxon>Incirrata</taxon>
        <taxon>Octopodidae</taxon>
        <taxon>Octopus</taxon>
    </lineage>
</organism>
<evidence type="ECO:0000313" key="1">
    <source>
        <dbReference type="EMBL" id="KOF70431.1"/>
    </source>
</evidence>
<protein>
    <submittedName>
        <fullName evidence="1">Uncharacterized protein</fullName>
    </submittedName>
</protein>